<feature type="region of interest" description="Disordered" evidence="1">
    <location>
        <begin position="166"/>
        <end position="229"/>
    </location>
</feature>
<dbReference type="EMBL" id="CACVKT020000743">
    <property type="protein sequence ID" value="CAC5362545.1"/>
    <property type="molecule type" value="Genomic_DNA"/>
</dbReference>
<proteinExistence type="predicted"/>
<dbReference type="OrthoDB" id="6161880at2759"/>
<dbReference type="InterPro" id="IPR011011">
    <property type="entry name" value="Znf_FYVE_PHD"/>
</dbReference>
<organism evidence="2 3">
    <name type="scientific">Mytilus coruscus</name>
    <name type="common">Sea mussel</name>
    <dbReference type="NCBI Taxonomy" id="42192"/>
    <lineage>
        <taxon>Eukaryota</taxon>
        <taxon>Metazoa</taxon>
        <taxon>Spiralia</taxon>
        <taxon>Lophotrochozoa</taxon>
        <taxon>Mollusca</taxon>
        <taxon>Bivalvia</taxon>
        <taxon>Autobranchia</taxon>
        <taxon>Pteriomorphia</taxon>
        <taxon>Mytilida</taxon>
        <taxon>Mytiloidea</taxon>
        <taxon>Mytilidae</taxon>
        <taxon>Mytilinae</taxon>
        <taxon>Mytilus</taxon>
    </lineage>
</organism>
<dbReference type="AlphaFoldDB" id="A0A6J8A6V8"/>
<evidence type="ECO:0000313" key="3">
    <source>
        <dbReference type="Proteomes" id="UP000507470"/>
    </source>
</evidence>
<keyword evidence="3" id="KW-1185">Reference proteome</keyword>
<evidence type="ECO:0000313" key="2">
    <source>
        <dbReference type="EMBL" id="CAC5362545.1"/>
    </source>
</evidence>
<sequence length="715" mass="78197">MVKTKYREIIEGQSVINQNEPREEEAAEEAELHDSLKDSLAQHCFDMDMNEIRAIITTVLSPPDKPLGTGRMRGFYKEENCSSWWRETSVPFASLNKPKAGQKRATIEDGYKLIESLQEFYQVYPPRPIKLPNSSIQFRSRFYCEAQSSSSDCSVHVNVSATLTSVSSTTSSTSTSASFTTPTPSTVTSSTPTTDTSTSAMPAHTTSNTATSTPDTSNSPTPTHATYYTATPIPATSTTSMPTSAMPGPATCNSATATSASSYTASPIPATSTSSMPTSAIPGPATCNSAAATSASSYTASPIPATSTSSMPTSSISGPAICNSATASSNTSTSATSHPATSYTATPATVTSTSATPTPATSNNTYSLRQRREQLISLSKEPMKKESSIALLKILGAGNWNELVALSEELKAFIPAFPTSLAKEWEMPTLINIRISFQIQSEKNGHFRIIRWKLHFNAFSIALYGNEDEAFFLRLASVVTVADNILQYSKYMVEEFGNDVTLFDKFVVWYATLRHVVPAVCLPGPFGAHFDECALEGMSCCAFMLNANPDQHSVMVECTLCGQWVHDVCARIDAQKIKEEDPFLCGCDRIENGKFVIKSKEWYTNLSVEHYKSMVDIKDIISDVTPSLRMFITKNGGFQTLKRQLAQRFGPFKFEDDDDGKLFDDILGEFAKKLSGEEKYVTPDTYYLPEVLLRVIEIQEGVNRLLAEKILMDRL</sequence>
<feature type="region of interest" description="Disordered" evidence="1">
    <location>
        <begin position="327"/>
        <end position="367"/>
    </location>
</feature>
<dbReference type="CDD" id="cd15517">
    <property type="entry name" value="PHD_TCF19_like"/>
    <property type="match status" value="1"/>
</dbReference>
<name>A0A6J8A6V8_MYTCO</name>
<accession>A0A6J8A6V8</accession>
<evidence type="ECO:0000256" key="1">
    <source>
        <dbReference type="SAM" id="MobiDB-lite"/>
    </source>
</evidence>
<protein>
    <submittedName>
        <fullName evidence="2">Uncharacterized protein</fullName>
    </submittedName>
</protein>
<dbReference type="SUPFAM" id="SSF57903">
    <property type="entry name" value="FYVE/PHD zinc finger"/>
    <property type="match status" value="1"/>
</dbReference>
<dbReference type="Proteomes" id="UP000507470">
    <property type="component" value="Unassembled WGS sequence"/>
</dbReference>
<gene>
    <name evidence="2" type="ORF">MCOR_4278</name>
</gene>
<reference evidence="2 3" key="1">
    <citation type="submission" date="2020-06" db="EMBL/GenBank/DDBJ databases">
        <authorList>
            <person name="Li R."/>
            <person name="Bekaert M."/>
        </authorList>
    </citation>
    <scope>NUCLEOTIDE SEQUENCE [LARGE SCALE GENOMIC DNA]</scope>
    <source>
        <strain evidence="3">wild</strain>
    </source>
</reference>